<name>A0A1H2X968_9BACL</name>
<keyword evidence="8" id="KW-1185">Reference proteome</keyword>
<dbReference type="Proteomes" id="UP000182589">
    <property type="component" value="Unassembled WGS sequence"/>
</dbReference>
<feature type="domain" description="HTH gntR-type" evidence="5">
    <location>
        <begin position="21"/>
        <end position="88"/>
    </location>
</feature>
<dbReference type="PANTHER" id="PTHR43537:SF24">
    <property type="entry name" value="GLUCONATE OPERON TRANSCRIPTIONAL REPRESSOR"/>
    <property type="match status" value="1"/>
</dbReference>
<gene>
    <name evidence="6" type="ORF">Heshes_19080</name>
    <name evidence="7" type="ORF">SAMN04489725_11919</name>
</gene>
<keyword evidence="3" id="KW-0804">Transcription</keyword>
<dbReference type="InterPro" id="IPR036388">
    <property type="entry name" value="WH-like_DNA-bd_sf"/>
</dbReference>
<dbReference type="SMART" id="SM00895">
    <property type="entry name" value="FCD"/>
    <property type="match status" value="1"/>
</dbReference>
<dbReference type="Pfam" id="PF00392">
    <property type="entry name" value="GntR"/>
    <property type="match status" value="1"/>
</dbReference>
<dbReference type="InterPro" id="IPR008920">
    <property type="entry name" value="TF_FadR/GntR_C"/>
</dbReference>
<proteinExistence type="predicted"/>
<reference evidence="6" key="3">
    <citation type="submission" date="2023-02" db="EMBL/GenBank/DDBJ databases">
        <title>Proposal of a novel subspecies: Alicyclobacillus hesperidum subspecies aegle.</title>
        <authorList>
            <person name="Goto K."/>
            <person name="Fujii T."/>
            <person name="Yasui K."/>
            <person name="Mochida K."/>
            <person name="Kato-Tanaka Y."/>
            <person name="Morohoshi S."/>
            <person name="An S.Y."/>
            <person name="Kasai H."/>
            <person name="Yokota A."/>
        </authorList>
    </citation>
    <scope>NUCLEOTIDE SEQUENCE</scope>
    <source>
        <strain evidence="6">DSM 12766</strain>
    </source>
</reference>
<evidence type="ECO:0000259" key="5">
    <source>
        <dbReference type="PROSITE" id="PS50949"/>
    </source>
</evidence>
<evidence type="ECO:0000313" key="6">
    <source>
        <dbReference type="EMBL" id="GLV14224.1"/>
    </source>
</evidence>
<dbReference type="EMBL" id="BSRA01000010">
    <property type="protein sequence ID" value="GLV14224.1"/>
    <property type="molecule type" value="Genomic_DNA"/>
</dbReference>
<dbReference type="InterPro" id="IPR036390">
    <property type="entry name" value="WH_DNA-bd_sf"/>
</dbReference>
<reference evidence="7" key="2">
    <citation type="submission" date="2016-10" db="EMBL/GenBank/DDBJ databases">
        <authorList>
            <person name="de Groot N.N."/>
        </authorList>
    </citation>
    <scope>NUCLEOTIDE SEQUENCE [LARGE SCALE GENOMIC DNA]</scope>
    <source>
        <strain evidence="7">DSM 12489</strain>
    </source>
</reference>
<dbReference type="InterPro" id="IPR000524">
    <property type="entry name" value="Tscrpt_reg_HTH_GntR"/>
</dbReference>
<dbReference type="Pfam" id="PF07729">
    <property type="entry name" value="FCD"/>
    <property type="match status" value="1"/>
</dbReference>
<keyword evidence="1" id="KW-0805">Transcription regulation</keyword>
<organism evidence="7 8">
    <name type="scientific">Alicyclobacillus hesperidum</name>
    <dbReference type="NCBI Taxonomy" id="89784"/>
    <lineage>
        <taxon>Bacteria</taxon>
        <taxon>Bacillati</taxon>
        <taxon>Bacillota</taxon>
        <taxon>Bacilli</taxon>
        <taxon>Bacillales</taxon>
        <taxon>Alicyclobacillaceae</taxon>
        <taxon>Alicyclobacillus</taxon>
    </lineage>
</organism>
<dbReference type="SMART" id="SM00345">
    <property type="entry name" value="HTH_GNTR"/>
    <property type="match status" value="1"/>
</dbReference>
<sequence length="232" mass="26524">MSTMRDRKQTNPASDDPNVAQTKTDVAVQQIRHRILTGVYKAGMRLRQSELVQDLGLGITPVREAFMLLISEGLLIRRPYAGVIVAQISTGSVEEVYAIRKVLERYAIEQACAVLTPEHFTSIDRSMQNMHHAITSRDPHAYQEANHAFHMEIYTAAGNPRLTELIETHWRMFPRGVFGLSVDRMKTSMEEHQRIVEALVRRDALLAGSYMVTHIDNYERHVIQLMKDNRSI</sequence>
<protein>
    <submittedName>
        <fullName evidence="7">DNA-binding transcriptional regulator, GntR family</fullName>
    </submittedName>
    <submittedName>
        <fullName evidence="6">GntR family transcriptional regulator</fullName>
    </submittedName>
</protein>
<evidence type="ECO:0000256" key="3">
    <source>
        <dbReference type="ARBA" id="ARBA00023163"/>
    </source>
</evidence>
<evidence type="ECO:0000256" key="4">
    <source>
        <dbReference type="SAM" id="MobiDB-lite"/>
    </source>
</evidence>
<keyword evidence="2 7" id="KW-0238">DNA-binding</keyword>
<dbReference type="RefSeq" id="WP_074693629.1">
    <property type="nucleotide sequence ID" value="NZ_BSRA01000010.1"/>
</dbReference>
<dbReference type="AlphaFoldDB" id="A0A1H2X968"/>
<dbReference type="Gene3D" id="1.10.10.10">
    <property type="entry name" value="Winged helix-like DNA-binding domain superfamily/Winged helix DNA-binding domain"/>
    <property type="match status" value="1"/>
</dbReference>
<feature type="region of interest" description="Disordered" evidence="4">
    <location>
        <begin position="1"/>
        <end position="22"/>
    </location>
</feature>
<dbReference type="PANTHER" id="PTHR43537">
    <property type="entry name" value="TRANSCRIPTIONAL REGULATOR, GNTR FAMILY"/>
    <property type="match status" value="1"/>
</dbReference>
<dbReference type="GO" id="GO:0003700">
    <property type="term" value="F:DNA-binding transcription factor activity"/>
    <property type="evidence" value="ECO:0007669"/>
    <property type="project" value="InterPro"/>
</dbReference>
<dbReference type="SUPFAM" id="SSF46785">
    <property type="entry name" value="Winged helix' DNA-binding domain"/>
    <property type="match status" value="1"/>
</dbReference>
<dbReference type="Gene3D" id="1.20.120.530">
    <property type="entry name" value="GntR ligand-binding domain-like"/>
    <property type="match status" value="1"/>
</dbReference>
<evidence type="ECO:0000256" key="1">
    <source>
        <dbReference type="ARBA" id="ARBA00023015"/>
    </source>
</evidence>
<dbReference type="CDD" id="cd07377">
    <property type="entry name" value="WHTH_GntR"/>
    <property type="match status" value="1"/>
</dbReference>
<evidence type="ECO:0000256" key="2">
    <source>
        <dbReference type="ARBA" id="ARBA00023125"/>
    </source>
</evidence>
<dbReference type="EMBL" id="FNOJ01000019">
    <property type="protein sequence ID" value="SDW89472.1"/>
    <property type="molecule type" value="Genomic_DNA"/>
</dbReference>
<dbReference type="GO" id="GO:0003677">
    <property type="term" value="F:DNA binding"/>
    <property type="evidence" value="ECO:0007669"/>
    <property type="project" value="UniProtKB-KW"/>
</dbReference>
<accession>A0A1H2X968</accession>
<reference evidence="8" key="1">
    <citation type="submission" date="2016-10" db="EMBL/GenBank/DDBJ databases">
        <authorList>
            <person name="Varghese N."/>
        </authorList>
    </citation>
    <scope>NUCLEOTIDE SEQUENCE [LARGE SCALE GENOMIC DNA]</scope>
    <source>
        <strain evidence="8">DSM 12489</strain>
    </source>
</reference>
<dbReference type="Proteomes" id="UP001157137">
    <property type="component" value="Unassembled WGS sequence"/>
</dbReference>
<dbReference type="STRING" id="89784.SAMN04489725_11919"/>
<evidence type="ECO:0000313" key="8">
    <source>
        <dbReference type="Proteomes" id="UP000182589"/>
    </source>
</evidence>
<evidence type="ECO:0000313" key="7">
    <source>
        <dbReference type="EMBL" id="SDW89472.1"/>
    </source>
</evidence>
<dbReference type="SUPFAM" id="SSF48008">
    <property type="entry name" value="GntR ligand-binding domain-like"/>
    <property type="match status" value="1"/>
</dbReference>
<dbReference type="PROSITE" id="PS50949">
    <property type="entry name" value="HTH_GNTR"/>
    <property type="match status" value="1"/>
</dbReference>
<dbReference type="InterPro" id="IPR011711">
    <property type="entry name" value="GntR_C"/>
</dbReference>